<comment type="caution">
    <text evidence="3">The sequence shown here is derived from an EMBL/GenBank/DDBJ whole genome shotgun (WGS) entry which is preliminary data.</text>
</comment>
<evidence type="ECO:0000313" key="4">
    <source>
        <dbReference type="Proteomes" id="UP000027778"/>
    </source>
</evidence>
<dbReference type="SUPFAM" id="SSF46955">
    <property type="entry name" value="Putative DNA-binding domain"/>
    <property type="match status" value="1"/>
</dbReference>
<feature type="region of interest" description="Disordered" evidence="2">
    <location>
        <begin position="81"/>
        <end position="113"/>
    </location>
</feature>
<evidence type="ECO:0000313" key="3">
    <source>
        <dbReference type="EMBL" id="KEK21616.1"/>
    </source>
</evidence>
<evidence type="ECO:0000256" key="2">
    <source>
        <dbReference type="SAM" id="MobiDB-lite"/>
    </source>
</evidence>
<feature type="coiled-coil region" evidence="1">
    <location>
        <begin position="127"/>
        <end position="175"/>
    </location>
</feature>
<dbReference type="InterPro" id="IPR009061">
    <property type="entry name" value="DNA-bd_dom_put_sf"/>
</dbReference>
<evidence type="ECO:0000256" key="1">
    <source>
        <dbReference type="SAM" id="Coils"/>
    </source>
</evidence>
<dbReference type="Proteomes" id="UP000027778">
    <property type="component" value="Unassembled WGS sequence"/>
</dbReference>
<gene>
    <name evidence="3" type="ORF">BAGA_27705</name>
</gene>
<protein>
    <submittedName>
        <fullName evidence="3">Uncharacterized protein</fullName>
    </submittedName>
</protein>
<proteinExistence type="predicted"/>
<reference evidence="3 4" key="1">
    <citation type="submission" date="2014-06" db="EMBL/GenBank/DDBJ databases">
        <title>Draft genome sequence of Bacillus gaemokensis JCM 15801 (MCCC 1A00707).</title>
        <authorList>
            <person name="Lai Q."/>
            <person name="Liu Y."/>
            <person name="Shao Z."/>
        </authorList>
    </citation>
    <scope>NUCLEOTIDE SEQUENCE [LARGE SCALE GENOMIC DNA]</scope>
    <source>
        <strain evidence="3 4">JCM 15801</strain>
    </source>
</reference>
<sequence>MNEYEYVLLNKEMSERLNIGVSTLRKWAAALEKNGYYWEKNDDGTRYYTHYDQDTLILFKSLVQEQKFNLEQAAKVIISKREGNRSSSRTGDALQEIQQESKSETHSASRSLTSVTNESIQSLIDYIKEQDKLNRHLLEKIEEMEKERKSDREILERMEHQLTRQENRANERDKMLMENIRSIQQLAITKQKNSLWNRLFNK</sequence>
<accession>A0A073K4Z3</accession>
<dbReference type="EMBL" id="JOTM01000077">
    <property type="protein sequence ID" value="KEK21616.1"/>
    <property type="molecule type" value="Genomic_DNA"/>
</dbReference>
<organism evidence="3 4">
    <name type="scientific">Bacillus gaemokensis</name>
    <dbReference type="NCBI Taxonomy" id="574375"/>
    <lineage>
        <taxon>Bacteria</taxon>
        <taxon>Bacillati</taxon>
        <taxon>Bacillota</taxon>
        <taxon>Bacilli</taxon>
        <taxon>Bacillales</taxon>
        <taxon>Bacillaceae</taxon>
        <taxon>Bacillus</taxon>
        <taxon>Bacillus cereus group</taxon>
    </lineage>
</organism>
<name>A0A073K4Z3_9BACI</name>
<dbReference type="Gene3D" id="1.10.1660.10">
    <property type="match status" value="1"/>
</dbReference>
<dbReference type="AlphaFoldDB" id="A0A073K4Z3"/>
<feature type="compositionally biased region" description="Polar residues" evidence="2">
    <location>
        <begin position="85"/>
        <end position="98"/>
    </location>
</feature>
<dbReference type="OrthoDB" id="2467384at2"/>
<keyword evidence="4" id="KW-1185">Reference proteome</keyword>
<keyword evidence="1" id="KW-0175">Coiled coil</keyword>
<dbReference type="RefSeq" id="WP_033679055.1">
    <property type="nucleotide sequence ID" value="NZ_JOTM01000077.1"/>
</dbReference>